<dbReference type="EMBL" id="DTHS01000030">
    <property type="protein sequence ID" value="HHR48970.1"/>
    <property type="molecule type" value="Genomic_DNA"/>
</dbReference>
<keyword evidence="3" id="KW-0963">Cytoplasm</keyword>
<protein>
    <recommendedName>
        <fullName evidence="2">Selenocysteine-specific elongation factor</fullName>
    </recommendedName>
    <alternativeName>
        <fullName evidence="8">SelB translation factor</fullName>
    </alternativeName>
</protein>
<keyword evidence="10" id="KW-0251">Elongation factor</keyword>
<dbReference type="Pfam" id="PF09107">
    <property type="entry name" value="WHD_3rd_SelB"/>
    <property type="match status" value="1"/>
</dbReference>
<feature type="domain" description="Tr-type G" evidence="9">
    <location>
        <begin position="1"/>
        <end position="168"/>
    </location>
</feature>
<dbReference type="InterPro" id="IPR009000">
    <property type="entry name" value="Transl_B-barrel_sf"/>
</dbReference>
<dbReference type="CDD" id="cd04171">
    <property type="entry name" value="SelB"/>
    <property type="match status" value="1"/>
</dbReference>
<evidence type="ECO:0000256" key="6">
    <source>
        <dbReference type="ARBA" id="ARBA00023134"/>
    </source>
</evidence>
<comment type="subcellular location">
    <subcellularLocation>
        <location evidence="1">Cytoplasm</location>
    </subcellularLocation>
</comment>
<dbReference type="Pfam" id="PF09106">
    <property type="entry name" value="WHD_2nd_SelB"/>
    <property type="match status" value="1"/>
</dbReference>
<dbReference type="Gene3D" id="3.40.50.300">
    <property type="entry name" value="P-loop containing nucleotide triphosphate hydrolases"/>
    <property type="match status" value="1"/>
</dbReference>
<dbReference type="SUPFAM" id="SSF46785">
    <property type="entry name" value="Winged helix' DNA-binding domain"/>
    <property type="match status" value="2"/>
</dbReference>
<gene>
    <name evidence="10" type="primary">selB</name>
    <name evidence="10" type="ORF">ENV79_04965</name>
</gene>
<reference evidence="10" key="1">
    <citation type="journal article" date="2020" name="mSystems">
        <title>Genome- and Community-Level Interaction Insights into Carbon Utilization and Element Cycling Functions of Hydrothermarchaeota in Hydrothermal Sediment.</title>
        <authorList>
            <person name="Zhou Z."/>
            <person name="Liu Y."/>
            <person name="Xu W."/>
            <person name="Pan J."/>
            <person name="Luo Z.H."/>
            <person name="Li M."/>
        </authorList>
    </citation>
    <scope>NUCLEOTIDE SEQUENCE [LARGE SCALE GENOMIC DNA]</scope>
    <source>
        <strain evidence="10">SpSt-791</strain>
    </source>
</reference>
<dbReference type="Gene3D" id="1.10.10.10">
    <property type="entry name" value="Winged helix-like DNA-binding domain superfamily/Winged helix DNA-binding domain"/>
    <property type="match status" value="1"/>
</dbReference>
<dbReference type="Gene3D" id="1.10.10.2770">
    <property type="match status" value="1"/>
</dbReference>
<evidence type="ECO:0000256" key="4">
    <source>
        <dbReference type="ARBA" id="ARBA00022741"/>
    </source>
</evidence>
<dbReference type="InterPro" id="IPR057335">
    <property type="entry name" value="Beta-barrel_SelB"/>
</dbReference>
<proteinExistence type="predicted"/>
<dbReference type="PANTHER" id="PTHR43721">
    <property type="entry name" value="ELONGATION FACTOR TU-RELATED"/>
    <property type="match status" value="1"/>
</dbReference>
<dbReference type="SUPFAM" id="SSF52540">
    <property type="entry name" value="P-loop containing nucleoside triphosphate hydrolases"/>
    <property type="match status" value="1"/>
</dbReference>
<dbReference type="GO" id="GO:0005737">
    <property type="term" value="C:cytoplasm"/>
    <property type="evidence" value="ECO:0007669"/>
    <property type="project" value="UniProtKB-SubCell"/>
</dbReference>
<dbReference type="PANTHER" id="PTHR43721:SF11">
    <property type="entry name" value="SELENOCYSTEINE-SPECIFIC ELONGATION FACTOR"/>
    <property type="match status" value="1"/>
</dbReference>
<dbReference type="InterPro" id="IPR004161">
    <property type="entry name" value="EFTu-like_2"/>
</dbReference>
<organism evidence="10">
    <name type="scientific">candidate division WOR-3 bacterium</name>
    <dbReference type="NCBI Taxonomy" id="2052148"/>
    <lineage>
        <taxon>Bacteria</taxon>
        <taxon>Bacteria division WOR-3</taxon>
    </lineage>
</organism>
<evidence type="ECO:0000259" key="9">
    <source>
        <dbReference type="PROSITE" id="PS51722"/>
    </source>
</evidence>
<comment type="function">
    <text evidence="7">Translation factor necessary for the incorporation of selenocysteine into proteins. It probably replaces EF-Tu for the insertion of selenocysteine directed by the UGA codon. SelB binds GTP and GDP.</text>
</comment>
<dbReference type="InterPro" id="IPR015190">
    <property type="entry name" value="Elong_fac_SelB-wing-hlx_typ-2"/>
</dbReference>
<dbReference type="Pfam" id="PF00009">
    <property type="entry name" value="GTP_EFTU"/>
    <property type="match status" value="1"/>
</dbReference>
<dbReference type="SUPFAM" id="SSF50447">
    <property type="entry name" value="Translation proteins"/>
    <property type="match status" value="1"/>
</dbReference>
<dbReference type="InterPro" id="IPR000795">
    <property type="entry name" value="T_Tr_GTP-bd_dom"/>
</dbReference>
<name>A0A7V5Y0H8_UNCW3</name>
<dbReference type="PROSITE" id="PS51722">
    <property type="entry name" value="G_TR_2"/>
    <property type="match status" value="1"/>
</dbReference>
<dbReference type="CDD" id="cd15491">
    <property type="entry name" value="selB_III"/>
    <property type="match status" value="1"/>
</dbReference>
<dbReference type="Pfam" id="PF25461">
    <property type="entry name" value="Beta-barrel_SelB"/>
    <property type="match status" value="1"/>
</dbReference>
<dbReference type="GO" id="GO:0003924">
    <property type="term" value="F:GTPase activity"/>
    <property type="evidence" value="ECO:0007669"/>
    <property type="project" value="InterPro"/>
</dbReference>
<evidence type="ECO:0000313" key="10">
    <source>
        <dbReference type="EMBL" id="HHR48970.1"/>
    </source>
</evidence>
<evidence type="ECO:0000256" key="7">
    <source>
        <dbReference type="ARBA" id="ARBA00025526"/>
    </source>
</evidence>
<dbReference type="SUPFAM" id="SSF50465">
    <property type="entry name" value="EF-Tu/eEF-1alpha/eIF2-gamma C-terminal domain"/>
    <property type="match status" value="1"/>
</dbReference>
<dbReference type="InterPro" id="IPR009001">
    <property type="entry name" value="Transl_elong_EF1A/Init_IF2_C"/>
</dbReference>
<keyword evidence="5" id="KW-0648">Protein biosynthesis</keyword>
<dbReference type="InterPro" id="IPR036388">
    <property type="entry name" value="WH-like_DNA-bd_sf"/>
</dbReference>
<keyword evidence="4" id="KW-0547">Nucleotide-binding</keyword>
<dbReference type="InterPro" id="IPR004535">
    <property type="entry name" value="Transl_elong_SelB"/>
</dbReference>
<evidence type="ECO:0000256" key="1">
    <source>
        <dbReference type="ARBA" id="ARBA00004496"/>
    </source>
</evidence>
<dbReference type="AlphaFoldDB" id="A0A7V5Y0H8"/>
<dbReference type="InterPro" id="IPR015191">
    <property type="entry name" value="SelB_WHD4"/>
</dbReference>
<keyword evidence="6" id="KW-0342">GTP-binding</keyword>
<dbReference type="Gene3D" id="2.40.30.10">
    <property type="entry name" value="Translation factors"/>
    <property type="match status" value="1"/>
</dbReference>
<dbReference type="Pfam" id="PF03144">
    <property type="entry name" value="GTP_EFTU_D2"/>
    <property type="match status" value="1"/>
</dbReference>
<dbReference type="InterPro" id="IPR027417">
    <property type="entry name" value="P-loop_NTPase"/>
</dbReference>
<sequence length="623" mass="71601">MVIGTAGHIDHGKSALVKALTGYDPDRLKEEKERGMTTDLGFAFYGDKATIIDVPGHEKFIRHMVAGAYTIDLLLLVIAANEGIKPQTIEHLNIAQLLGIKEGIVVLTKKDLVSEAELKNLEKEVREFLFQKNYLTSAPIVSFSAVTNEGLEDLKKLLDEKLAKITPRKKERGIFFMPIDRVFTIKGFGTIVAGTILSGVVNIGDNLELLPQKVIVRVRGIEKHKKQFCQAQIGERAALNLLGVEKEIIERGNVLATPNILEPTITVIGWLKILADSPVSLKKRSPVKFHLGTKETMAKVNLILKEELKPKEEGLAIFHLAEPIVANPYDPFIIRNFSLNITVGGGYLLLNYNPFQKFTEDTIAILEKLKSENESARLLGFINLSTPKGIKIEDLQLFTGIDKEKIKRIIEELIREKKIIEIKDSYYPLEKFEELKNNILKIIETYHQKFPYRKGMKESELKKRLTYLNEELIIKALTDLINERKIKKEGNFLSLFSFQIKLSEKEEDYLKMIEKEFLKREYTPPDFLEIKELLKIDEKILKKLFTILLENEILIKIDDIYFHQQTMEKAYEILKSNFFKKPITVSEFRQILKTTRKYALPLLHYFDNKGITERKGDIRYLKL</sequence>
<evidence type="ECO:0000256" key="3">
    <source>
        <dbReference type="ARBA" id="ARBA00022490"/>
    </source>
</evidence>
<dbReference type="InterPro" id="IPR050055">
    <property type="entry name" value="EF-Tu_GTPase"/>
</dbReference>
<dbReference type="NCBIfam" id="TIGR00475">
    <property type="entry name" value="selB"/>
    <property type="match status" value="1"/>
</dbReference>
<evidence type="ECO:0000256" key="2">
    <source>
        <dbReference type="ARBA" id="ARBA00015953"/>
    </source>
</evidence>
<dbReference type="NCBIfam" id="TIGR00231">
    <property type="entry name" value="small_GTP"/>
    <property type="match status" value="1"/>
</dbReference>
<dbReference type="CDD" id="cd03696">
    <property type="entry name" value="SelB_II"/>
    <property type="match status" value="1"/>
</dbReference>
<evidence type="ECO:0000256" key="8">
    <source>
        <dbReference type="ARBA" id="ARBA00031615"/>
    </source>
</evidence>
<evidence type="ECO:0000256" key="5">
    <source>
        <dbReference type="ARBA" id="ARBA00022917"/>
    </source>
</evidence>
<dbReference type="GO" id="GO:0003746">
    <property type="term" value="F:translation elongation factor activity"/>
    <property type="evidence" value="ECO:0007669"/>
    <property type="project" value="UniProtKB-KW"/>
</dbReference>
<comment type="caution">
    <text evidence="10">The sequence shown here is derived from an EMBL/GenBank/DDBJ whole genome shotgun (WGS) entry which is preliminary data.</text>
</comment>
<dbReference type="InterPro" id="IPR005225">
    <property type="entry name" value="Small_GTP-bd"/>
</dbReference>
<dbReference type="InterPro" id="IPR036390">
    <property type="entry name" value="WH_DNA-bd_sf"/>
</dbReference>
<dbReference type="GO" id="GO:0005525">
    <property type="term" value="F:GTP binding"/>
    <property type="evidence" value="ECO:0007669"/>
    <property type="project" value="UniProtKB-KW"/>
</dbReference>
<dbReference type="GO" id="GO:0003723">
    <property type="term" value="F:RNA binding"/>
    <property type="evidence" value="ECO:0007669"/>
    <property type="project" value="InterPro"/>
</dbReference>
<accession>A0A7V5Y0H8</accession>
<dbReference type="GO" id="GO:0001514">
    <property type="term" value="P:selenocysteine incorporation"/>
    <property type="evidence" value="ECO:0007669"/>
    <property type="project" value="InterPro"/>
</dbReference>